<dbReference type="EMBL" id="AOSG01000029">
    <property type="protein sequence ID" value="EOR71698.1"/>
    <property type="molecule type" value="Genomic_DNA"/>
</dbReference>
<dbReference type="AlphaFoldDB" id="A0A9P2TB78"/>
<name>A0A9P2TB78_THEFU</name>
<sequence length="163" mass="15579">MRCRVAALTSAVALAVAAVAGCSGGLSLRDDSGAGISIDEDGDISVGDGTTEIEISGGGSPGSSDGGALVTDELITIATDGGTVDQECGGRSVNVVANSATVALTGSCALLTITGSDNQVSVESATEVSVLGSNNTVRYASGDPVVTDLGSGNSVEPGGSSAP</sequence>
<protein>
    <recommendedName>
        <fullName evidence="5">DUF3060 domain-containing protein</fullName>
    </recommendedName>
</protein>
<feature type="signal peptide" evidence="2">
    <location>
        <begin position="1"/>
        <end position="20"/>
    </location>
</feature>
<reference evidence="3 4" key="1">
    <citation type="journal article" date="2013" name="Genome Announc.">
        <title>Draft Genome Sequence of the Lignocellulose Decomposer Thermobifida fusca Strain TM51.</title>
        <authorList>
            <person name="Toth A."/>
            <person name="Barna T."/>
            <person name="Nagy I."/>
            <person name="Horvath B."/>
            <person name="Nagy I."/>
            <person name="Tancsics A."/>
            <person name="Kriszt B."/>
            <person name="Baka E."/>
            <person name="Fekete C."/>
            <person name="Kukolya J."/>
        </authorList>
    </citation>
    <scope>NUCLEOTIDE SEQUENCE [LARGE SCALE GENOMIC DNA]</scope>
    <source>
        <strain evidence="3 4">TM51</strain>
    </source>
</reference>
<feature type="compositionally biased region" description="Gly residues" evidence="1">
    <location>
        <begin position="56"/>
        <end position="65"/>
    </location>
</feature>
<dbReference type="Proteomes" id="UP000014184">
    <property type="component" value="Unassembled WGS sequence"/>
</dbReference>
<accession>A0A9P2TB78</accession>
<dbReference type="PROSITE" id="PS51257">
    <property type="entry name" value="PROKAR_LIPOPROTEIN"/>
    <property type="match status" value="1"/>
</dbReference>
<gene>
    <name evidence="3" type="ORF">TM51_06402</name>
</gene>
<dbReference type="InterPro" id="IPR021417">
    <property type="entry name" value="DUF3060"/>
</dbReference>
<feature type="region of interest" description="Disordered" evidence="1">
    <location>
        <begin position="39"/>
        <end position="66"/>
    </location>
</feature>
<dbReference type="Pfam" id="PF11259">
    <property type="entry name" value="DUF3060"/>
    <property type="match status" value="1"/>
</dbReference>
<comment type="caution">
    <text evidence="3">The sequence shown here is derived from an EMBL/GenBank/DDBJ whole genome shotgun (WGS) entry which is preliminary data.</text>
</comment>
<feature type="region of interest" description="Disordered" evidence="1">
    <location>
        <begin position="141"/>
        <end position="163"/>
    </location>
</feature>
<evidence type="ECO:0008006" key="5">
    <source>
        <dbReference type="Google" id="ProtNLM"/>
    </source>
</evidence>
<feature type="chain" id="PRO_5040228997" description="DUF3060 domain-containing protein" evidence="2">
    <location>
        <begin position="21"/>
        <end position="163"/>
    </location>
</feature>
<evidence type="ECO:0000313" key="4">
    <source>
        <dbReference type="Proteomes" id="UP000014184"/>
    </source>
</evidence>
<organism evidence="3 4">
    <name type="scientific">Thermobifida fusca TM51</name>
    <dbReference type="NCBI Taxonomy" id="1169414"/>
    <lineage>
        <taxon>Bacteria</taxon>
        <taxon>Bacillati</taxon>
        <taxon>Actinomycetota</taxon>
        <taxon>Actinomycetes</taxon>
        <taxon>Streptosporangiales</taxon>
        <taxon>Nocardiopsidaceae</taxon>
        <taxon>Thermobifida</taxon>
    </lineage>
</organism>
<keyword evidence="2" id="KW-0732">Signal</keyword>
<evidence type="ECO:0000313" key="3">
    <source>
        <dbReference type="EMBL" id="EOR71698.1"/>
    </source>
</evidence>
<evidence type="ECO:0000256" key="2">
    <source>
        <dbReference type="SAM" id="SignalP"/>
    </source>
</evidence>
<keyword evidence="4" id="KW-1185">Reference proteome</keyword>
<evidence type="ECO:0000256" key="1">
    <source>
        <dbReference type="SAM" id="MobiDB-lite"/>
    </source>
</evidence>
<proteinExistence type="predicted"/>